<name>A0AA37VEV2_9FIRM</name>
<dbReference type="SUPFAM" id="SSF47413">
    <property type="entry name" value="lambda repressor-like DNA-binding domains"/>
    <property type="match status" value="2"/>
</dbReference>
<dbReference type="PANTHER" id="PTHR37038">
    <property type="entry name" value="TRANSCRIPTIONAL REGULATOR-RELATED"/>
    <property type="match status" value="1"/>
</dbReference>
<accession>A0AA37VEV2</accession>
<proteinExistence type="predicted"/>
<comment type="caution">
    <text evidence="2">The sequence shown here is derived from an EMBL/GenBank/DDBJ whole genome shotgun (WGS) entry which is preliminary data.</text>
</comment>
<dbReference type="PROSITE" id="PS50943">
    <property type="entry name" value="HTH_CROC1"/>
    <property type="match status" value="1"/>
</dbReference>
<feature type="domain" description="HTH cro/C1-type" evidence="1">
    <location>
        <begin position="309"/>
        <end position="362"/>
    </location>
</feature>
<dbReference type="SMART" id="SM00530">
    <property type="entry name" value="HTH_XRE"/>
    <property type="match status" value="2"/>
</dbReference>
<dbReference type="InterPro" id="IPR011990">
    <property type="entry name" value="TPR-like_helical_dom_sf"/>
</dbReference>
<dbReference type="Gene3D" id="1.25.40.10">
    <property type="entry name" value="Tetratricopeptide repeat domain"/>
    <property type="match status" value="2"/>
</dbReference>
<protein>
    <recommendedName>
        <fullName evidence="1">HTH cro/C1-type domain-containing protein</fullName>
    </recommendedName>
</protein>
<dbReference type="RefSeq" id="WP_055248656.1">
    <property type="nucleotide sequence ID" value="NZ_BSCI01000011.1"/>
</dbReference>
<gene>
    <name evidence="2" type="ORF">comes_19190</name>
</gene>
<dbReference type="PANTHER" id="PTHR37038:SF14">
    <property type="entry name" value="TRANSCRIPTIONAL ACTIVATOR"/>
    <property type="match status" value="1"/>
</dbReference>
<dbReference type="CDD" id="cd00093">
    <property type="entry name" value="HTH_XRE"/>
    <property type="match status" value="1"/>
</dbReference>
<dbReference type="InterPro" id="IPR010982">
    <property type="entry name" value="Lambda_DNA-bd_dom_sf"/>
</dbReference>
<dbReference type="GO" id="GO:0003677">
    <property type="term" value="F:DNA binding"/>
    <property type="evidence" value="ECO:0007669"/>
    <property type="project" value="InterPro"/>
</dbReference>
<sequence>MAKVKERGIGRMIFDLRVKSEYTLNQLAKGVCSVSELSKFESDEIMLNFFQIDRLFSRLGKTPTKLEYVLSKEAYEIYKLRYYIEKNVATRSLNKARYYLNQYEAMKQAKEPLHRQFIEMQKAQIAWIEEKDFDEIIDLCEQAIHRTIFDTDILKNRFLLSSDELNLILFYWEISYEGGKGKATKEIKDILTYSEYHFVDHEELARVYPYAALLAAKYTSSIFSNDEIVLILRKAIELLRDEGKLFLLPEIIKEYEKYNNIITEKNDLTRFINARKSLIEIGKIYKINYNKLRLFEQISRNFKLDYEIIRKNRIAEKMSQEKMSEEVCTRETLSRIERGVTCPTQKNLEKLLLKLNREGKRVDTEIITDFTVLEKKKKYSTYVYRLEYDKADLILEELKDDLDQTIKKNKQYILGEELRRKLRDGILSYEEAIILLYEILNLTVNVKNIFEYTLTSYEINLLNQIAIIYSKNGNINLGIEIYKEILRNLDESELEVIFRMQDWDLIMSNQASFLEINNQPQNAIELTQNRIKTSLEIGRGIDLGRALSTMACALEQENKTDCKYYFNWSADILFLMKNYKRYELIRKYLD</sequence>
<dbReference type="AlphaFoldDB" id="A0AA37VEV2"/>
<evidence type="ECO:0000313" key="3">
    <source>
        <dbReference type="Proteomes" id="UP001145109"/>
    </source>
</evidence>
<reference evidence="2" key="2">
    <citation type="submission" date="2022-11" db="EMBL/GenBank/DDBJ databases">
        <title>Draft genome sequence of Coprococcus comes strain 31264.</title>
        <authorList>
            <person name="Hisatomi A."/>
            <person name="Ohkuma M."/>
            <person name="Sakamoto M."/>
        </authorList>
    </citation>
    <scope>NUCLEOTIDE SEQUENCE</scope>
    <source>
        <strain evidence="2">JCM 31264</strain>
    </source>
</reference>
<dbReference type="InterPro" id="IPR053163">
    <property type="entry name" value="HTH-type_regulator_Rgg"/>
</dbReference>
<dbReference type="Proteomes" id="UP001145109">
    <property type="component" value="Unassembled WGS sequence"/>
</dbReference>
<evidence type="ECO:0000313" key="2">
    <source>
        <dbReference type="EMBL" id="GLG87373.1"/>
    </source>
</evidence>
<reference evidence="2" key="1">
    <citation type="submission" date="2022-09" db="EMBL/GenBank/DDBJ databases">
        <title>Draft genome sequence of Coprococcus comes strain 31264.</title>
        <authorList>
            <person name="Atsushi H."/>
            <person name="Moriya O."/>
            <person name="Mitsuo S."/>
        </authorList>
    </citation>
    <scope>NUCLEOTIDE SEQUENCE</scope>
    <source>
        <strain evidence="2">JCM 31264</strain>
    </source>
</reference>
<dbReference type="EMBL" id="BSCI01000011">
    <property type="protein sequence ID" value="GLG87373.1"/>
    <property type="molecule type" value="Genomic_DNA"/>
</dbReference>
<organism evidence="2 3">
    <name type="scientific">Coprococcus comes</name>
    <dbReference type="NCBI Taxonomy" id="410072"/>
    <lineage>
        <taxon>Bacteria</taxon>
        <taxon>Bacillati</taxon>
        <taxon>Bacillota</taxon>
        <taxon>Clostridia</taxon>
        <taxon>Lachnospirales</taxon>
        <taxon>Lachnospiraceae</taxon>
        <taxon>Coprococcus</taxon>
    </lineage>
</organism>
<dbReference type="InterPro" id="IPR001387">
    <property type="entry name" value="Cro/C1-type_HTH"/>
</dbReference>
<dbReference type="Pfam" id="PF01381">
    <property type="entry name" value="HTH_3"/>
    <property type="match status" value="1"/>
</dbReference>
<evidence type="ECO:0000259" key="1">
    <source>
        <dbReference type="PROSITE" id="PS50943"/>
    </source>
</evidence>